<proteinExistence type="predicted"/>
<organism evidence="1">
    <name type="scientific">marine sediment metagenome</name>
    <dbReference type="NCBI Taxonomy" id="412755"/>
    <lineage>
        <taxon>unclassified sequences</taxon>
        <taxon>metagenomes</taxon>
        <taxon>ecological metagenomes</taxon>
    </lineage>
</organism>
<dbReference type="EMBL" id="LAZR01039213">
    <property type="protein sequence ID" value="KKL17554.1"/>
    <property type="molecule type" value="Genomic_DNA"/>
</dbReference>
<evidence type="ECO:0000313" key="1">
    <source>
        <dbReference type="EMBL" id="KKL17554.1"/>
    </source>
</evidence>
<feature type="non-terminal residue" evidence="1">
    <location>
        <position position="1"/>
    </location>
</feature>
<dbReference type="AlphaFoldDB" id="A0A0F9B6J7"/>
<name>A0A0F9B6J7_9ZZZZ</name>
<reference evidence="1" key="1">
    <citation type="journal article" date="2015" name="Nature">
        <title>Complex archaea that bridge the gap between prokaryotes and eukaryotes.</title>
        <authorList>
            <person name="Spang A."/>
            <person name="Saw J.H."/>
            <person name="Jorgensen S.L."/>
            <person name="Zaremba-Niedzwiedzka K."/>
            <person name="Martijn J."/>
            <person name="Lind A.E."/>
            <person name="van Eijk R."/>
            <person name="Schleper C."/>
            <person name="Guy L."/>
            <person name="Ettema T.J."/>
        </authorList>
    </citation>
    <scope>NUCLEOTIDE SEQUENCE</scope>
</reference>
<sequence>EQGGIMDSKVTITSELDKSTILVIEVTSVISAAKAAEEALAALAAANRHSYSK</sequence>
<gene>
    <name evidence="1" type="ORF">LCGC14_2484370</name>
</gene>
<accession>A0A0F9B6J7</accession>
<comment type="caution">
    <text evidence="1">The sequence shown here is derived from an EMBL/GenBank/DDBJ whole genome shotgun (WGS) entry which is preliminary data.</text>
</comment>
<protein>
    <submittedName>
        <fullName evidence="1">Uncharacterized protein</fullName>
    </submittedName>
</protein>